<dbReference type="PROSITE" id="PS50977">
    <property type="entry name" value="HTH_TETR_2"/>
    <property type="match status" value="1"/>
</dbReference>
<feature type="non-terminal residue" evidence="6">
    <location>
        <position position="216"/>
    </location>
</feature>
<dbReference type="Pfam" id="PF17754">
    <property type="entry name" value="TetR_C_14"/>
    <property type="match status" value="1"/>
</dbReference>
<dbReference type="Gene3D" id="1.10.10.60">
    <property type="entry name" value="Homeodomain-like"/>
    <property type="match status" value="1"/>
</dbReference>
<evidence type="ECO:0000256" key="4">
    <source>
        <dbReference type="PROSITE-ProRule" id="PRU00335"/>
    </source>
</evidence>
<evidence type="ECO:0000313" key="7">
    <source>
        <dbReference type="Proteomes" id="UP000825228"/>
    </source>
</evidence>
<name>A0ABS7P8L9_9NOCA</name>
<dbReference type="InterPro" id="IPR050109">
    <property type="entry name" value="HTH-type_TetR-like_transc_reg"/>
</dbReference>
<accession>A0ABS7P8L9</accession>
<dbReference type="EMBL" id="JABUBU010000043">
    <property type="protein sequence ID" value="MBY6368777.1"/>
    <property type="molecule type" value="Genomic_DNA"/>
</dbReference>
<dbReference type="SUPFAM" id="SSF46689">
    <property type="entry name" value="Homeodomain-like"/>
    <property type="match status" value="1"/>
</dbReference>
<dbReference type="PANTHER" id="PTHR30055:SF234">
    <property type="entry name" value="HTH-TYPE TRANSCRIPTIONAL REGULATOR BETI"/>
    <property type="match status" value="1"/>
</dbReference>
<sequence>MVGVTTEPGLRDRKKAETRSALSAAAVSLGRELGFDGVTAEAIAAHAGVSTRTFHNYFSSKEEAALFHLQKAAFEWVDLLENRPADEDFWDSVRYLLLEIVTDPARELVDTIETARFIEETPALLAKKLAFDKSLSDEFRRVVAERTGLDPRRDLFPTLAQASVGAAVSAALAFVAEDPDRRSAREVVELALQQLEQGLDTPLPGPCSCCCRASST</sequence>
<organism evidence="6 7">
    <name type="scientific">Rhodococcoides corynebacterioides</name>
    <dbReference type="NCBI Taxonomy" id="53972"/>
    <lineage>
        <taxon>Bacteria</taxon>
        <taxon>Bacillati</taxon>
        <taxon>Actinomycetota</taxon>
        <taxon>Actinomycetes</taxon>
        <taxon>Mycobacteriales</taxon>
        <taxon>Nocardiaceae</taxon>
        <taxon>Rhodococcoides</taxon>
    </lineage>
</organism>
<keyword evidence="1" id="KW-0805">Transcription regulation</keyword>
<gene>
    <name evidence="6" type="ORF">HQ603_18690</name>
</gene>
<keyword evidence="7" id="KW-1185">Reference proteome</keyword>
<dbReference type="PANTHER" id="PTHR30055">
    <property type="entry name" value="HTH-TYPE TRANSCRIPTIONAL REGULATOR RUTR"/>
    <property type="match status" value="1"/>
</dbReference>
<protein>
    <submittedName>
        <fullName evidence="6">TetR family transcriptional regulator</fullName>
    </submittedName>
</protein>
<evidence type="ECO:0000259" key="5">
    <source>
        <dbReference type="PROSITE" id="PS50977"/>
    </source>
</evidence>
<keyword evidence="3" id="KW-0804">Transcription</keyword>
<dbReference type="InterPro" id="IPR009057">
    <property type="entry name" value="Homeodomain-like_sf"/>
</dbReference>
<dbReference type="Proteomes" id="UP000825228">
    <property type="component" value="Unassembled WGS sequence"/>
</dbReference>
<proteinExistence type="predicted"/>
<dbReference type="Pfam" id="PF00440">
    <property type="entry name" value="TetR_N"/>
    <property type="match status" value="1"/>
</dbReference>
<feature type="domain" description="HTH tetR-type" evidence="5">
    <location>
        <begin position="16"/>
        <end position="76"/>
    </location>
</feature>
<evidence type="ECO:0000256" key="3">
    <source>
        <dbReference type="ARBA" id="ARBA00023163"/>
    </source>
</evidence>
<evidence type="ECO:0000313" key="6">
    <source>
        <dbReference type="EMBL" id="MBY6368777.1"/>
    </source>
</evidence>
<evidence type="ECO:0000256" key="2">
    <source>
        <dbReference type="ARBA" id="ARBA00023125"/>
    </source>
</evidence>
<feature type="DNA-binding region" description="H-T-H motif" evidence="4">
    <location>
        <begin position="39"/>
        <end position="58"/>
    </location>
</feature>
<dbReference type="InterPro" id="IPR001647">
    <property type="entry name" value="HTH_TetR"/>
</dbReference>
<comment type="caution">
    <text evidence="6">The sequence shown here is derived from an EMBL/GenBank/DDBJ whole genome shotgun (WGS) entry which is preliminary data.</text>
</comment>
<dbReference type="InterPro" id="IPR041347">
    <property type="entry name" value="MftR_C"/>
</dbReference>
<dbReference type="Gene3D" id="1.10.357.10">
    <property type="entry name" value="Tetracycline Repressor, domain 2"/>
    <property type="match status" value="1"/>
</dbReference>
<keyword evidence="2 4" id="KW-0238">DNA-binding</keyword>
<evidence type="ECO:0000256" key="1">
    <source>
        <dbReference type="ARBA" id="ARBA00023015"/>
    </source>
</evidence>
<reference evidence="6 7" key="1">
    <citation type="submission" date="2020-06" db="EMBL/GenBank/DDBJ databases">
        <title>Taxonomy, biology and ecology of Rhodococcus bacteria occurring in California pistachio and other woody hosts as revealed by genome sequence analyses.</title>
        <authorList>
            <person name="Gai Y."/>
            <person name="Riely B."/>
        </authorList>
    </citation>
    <scope>NUCLEOTIDE SEQUENCE [LARGE SCALE GENOMIC DNA]</scope>
    <source>
        <strain evidence="6 7">BP-281</strain>
    </source>
</reference>